<feature type="compositionally biased region" description="Low complexity" evidence="14">
    <location>
        <begin position="89"/>
        <end position="98"/>
    </location>
</feature>
<comment type="subcellular location">
    <subcellularLocation>
        <location evidence="2">Nucleus membrane</location>
        <topology evidence="2">Multi-pass membrane protein</topology>
    </subcellularLocation>
    <subcellularLocation>
        <location evidence="3">Rough endoplasmic reticulum membrane</location>
        <topology evidence="3">Multi-pass membrane protein</topology>
    </subcellularLocation>
</comment>
<evidence type="ECO:0000256" key="10">
    <source>
        <dbReference type="ARBA" id="ARBA00023180"/>
    </source>
</evidence>
<dbReference type="GO" id="GO:0023041">
    <property type="term" value="P:neuronal signal transduction"/>
    <property type="evidence" value="ECO:0007669"/>
    <property type="project" value="InterPro"/>
</dbReference>
<protein>
    <recommendedName>
        <fullName evidence="4">Macoilin</fullName>
    </recommendedName>
    <alternativeName>
        <fullName evidence="12">Transmembrane protein 57</fullName>
    </alternativeName>
</protein>
<comment type="caution">
    <text evidence="15">The sequence shown here is derived from an EMBL/GenBank/DDBJ whole genome shotgun (WGS) entry which is preliminary data.</text>
</comment>
<evidence type="ECO:0000256" key="7">
    <source>
        <dbReference type="ARBA" id="ARBA00022824"/>
    </source>
</evidence>
<keyword evidence="5" id="KW-0597">Phosphoprotein</keyword>
<comment type="function">
    <text evidence="1">Plays a role in the regulation of neuronal activity.</text>
</comment>
<dbReference type="Pfam" id="PF09726">
    <property type="entry name" value="Macoilin"/>
    <property type="match status" value="1"/>
</dbReference>
<dbReference type="Proteomes" id="UP001314205">
    <property type="component" value="Unassembled WGS sequence"/>
</dbReference>
<evidence type="ECO:0000256" key="5">
    <source>
        <dbReference type="ARBA" id="ARBA00022553"/>
    </source>
</evidence>
<evidence type="ECO:0000256" key="6">
    <source>
        <dbReference type="ARBA" id="ARBA00022692"/>
    </source>
</evidence>
<evidence type="ECO:0000256" key="14">
    <source>
        <dbReference type="SAM" id="MobiDB-lite"/>
    </source>
</evidence>
<evidence type="ECO:0000256" key="11">
    <source>
        <dbReference type="ARBA" id="ARBA00023242"/>
    </source>
</evidence>
<evidence type="ECO:0000256" key="3">
    <source>
        <dbReference type="ARBA" id="ARBA00004269"/>
    </source>
</evidence>
<feature type="compositionally biased region" description="Basic and acidic residues" evidence="14">
    <location>
        <begin position="73"/>
        <end position="88"/>
    </location>
</feature>
<evidence type="ECO:0000256" key="12">
    <source>
        <dbReference type="ARBA" id="ARBA00031129"/>
    </source>
</evidence>
<dbReference type="InterPro" id="IPR019130">
    <property type="entry name" value="Macoilin"/>
</dbReference>
<accession>A0AAV1KY15</accession>
<dbReference type="GO" id="GO:0031965">
    <property type="term" value="C:nuclear membrane"/>
    <property type="evidence" value="ECO:0007669"/>
    <property type="project" value="UniProtKB-SubCell"/>
</dbReference>
<feature type="compositionally biased region" description="Polar residues" evidence="14">
    <location>
        <begin position="100"/>
        <end position="112"/>
    </location>
</feature>
<keyword evidence="11" id="KW-0539">Nucleus</keyword>
<dbReference type="GO" id="GO:0030867">
    <property type="term" value="C:rough endoplasmic reticulum membrane"/>
    <property type="evidence" value="ECO:0007669"/>
    <property type="project" value="UniProtKB-SubCell"/>
</dbReference>
<organism evidence="15 16">
    <name type="scientific">Parnassius mnemosyne</name>
    <name type="common">clouded apollo</name>
    <dbReference type="NCBI Taxonomy" id="213953"/>
    <lineage>
        <taxon>Eukaryota</taxon>
        <taxon>Metazoa</taxon>
        <taxon>Ecdysozoa</taxon>
        <taxon>Arthropoda</taxon>
        <taxon>Hexapoda</taxon>
        <taxon>Insecta</taxon>
        <taxon>Pterygota</taxon>
        <taxon>Neoptera</taxon>
        <taxon>Endopterygota</taxon>
        <taxon>Lepidoptera</taxon>
        <taxon>Glossata</taxon>
        <taxon>Ditrysia</taxon>
        <taxon>Papilionoidea</taxon>
        <taxon>Papilionidae</taxon>
        <taxon>Parnassiinae</taxon>
        <taxon>Parnassini</taxon>
        <taxon>Parnassius</taxon>
        <taxon>Driopa</taxon>
    </lineage>
</organism>
<keyword evidence="9" id="KW-0472">Membrane</keyword>
<evidence type="ECO:0000256" key="2">
    <source>
        <dbReference type="ARBA" id="ARBA00004232"/>
    </source>
</evidence>
<keyword evidence="7" id="KW-0256">Endoplasmic reticulum</keyword>
<evidence type="ECO:0000256" key="4">
    <source>
        <dbReference type="ARBA" id="ARBA00021882"/>
    </source>
</evidence>
<evidence type="ECO:0000256" key="1">
    <source>
        <dbReference type="ARBA" id="ARBA00003440"/>
    </source>
</evidence>
<dbReference type="EMBL" id="CAVLGL010000081">
    <property type="protein sequence ID" value="CAK1586681.1"/>
    <property type="molecule type" value="Genomic_DNA"/>
</dbReference>
<feature type="region of interest" description="Disordered" evidence="14">
    <location>
        <begin position="73"/>
        <end position="114"/>
    </location>
</feature>
<keyword evidence="13" id="KW-0175">Coiled coil</keyword>
<keyword evidence="8" id="KW-1133">Transmembrane helix</keyword>
<feature type="region of interest" description="Disordered" evidence="14">
    <location>
        <begin position="242"/>
        <end position="271"/>
    </location>
</feature>
<keyword evidence="10" id="KW-0325">Glycoprotein</keyword>
<keyword evidence="6" id="KW-0812">Transmembrane</keyword>
<feature type="coiled-coil region" evidence="13">
    <location>
        <begin position="2"/>
        <end position="46"/>
    </location>
</feature>
<evidence type="ECO:0000313" key="15">
    <source>
        <dbReference type="EMBL" id="CAK1586681.1"/>
    </source>
</evidence>
<evidence type="ECO:0000256" key="8">
    <source>
        <dbReference type="ARBA" id="ARBA00022989"/>
    </source>
</evidence>
<dbReference type="PANTHER" id="PTHR47464:SF2">
    <property type="entry name" value="MACOILIN"/>
    <property type="match status" value="1"/>
</dbReference>
<dbReference type="PANTHER" id="PTHR47464">
    <property type="entry name" value="MACOILIN"/>
    <property type="match status" value="1"/>
</dbReference>
<evidence type="ECO:0000256" key="13">
    <source>
        <dbReference type="SAM" id="Coils"/>
    </source>
</evidence>
<evidence type="ECO:0000313" key="16">
    <source>
        <dbReference type="Proteomes" id="UP001314205"/>
    </source>
</evidence>
<dbReference type="AlphaFoldDB" id="A0AAV1KY15"/>
<gene>
    <name evidence="15" type="ORF">PARMNEM_LOCUS7593</name>
</gene>
<sequence length="271" mass="29769">MVACAQRAARECGEELKRARAELAAARSGEAEAKRALAAAAAAERQRRAEHTQLRQAHAALQHKVSTWRVSERASLERRLSEERRARAAAEQQLQRARNTSRTPNGECSSSGCGARRAAHEAEAGALRHELAAARAQLQQLQHDLQAANEQVRSLEAQRSDNGSPLRLAEAWRALQERAAHLERALSAETRVKLDLLSALGDAKRRLHIQEGTISKQEKELEELKAQMLAVMPTEFMTPVSSSVSKLRLSDGSPLDPNASVYTPKQLMSDA</sequence>
<evidence type="ECO:0000256" key="9">
    <source>
        <dbReference type="ARBA" id="ARBA00023136"/>
    </source>
</evidence>
<keyword evidence="16" id="KW-1185">Reference proteome</keyword>
<name>A0AAV1KY15_9NEOP</name>
<proteinExistence type="predicted"/>
<reference evidence="15 16" key="1">
    <citation type="submission" date="2023-11" db="EMBL/GenBank/DDBJ databases">
        <authorList>
            <person name="Hedman E."/>
            <person name="Englund M."/>
            <person name="Stromberg M."/>
            <person name="Nyberg Akerstrom W."/>
            <person name="Nylinder S."/>
            <person name="Jareborg N."/>
            <person name="Kallberg Y."/>
            <person name="Kronander E."/>
        </authorList>
    </citation>
    <scope>NUCLEOTIDE SEQUENCE [LARGE SCALE GENOMIC DNA]</scope>
</reference>